<dbReference type="SMART" id="SM00388">
    <property type="entry name" value="HisKA"/>
    <property type="match status" value="1"/>
</dbReference>
<dbReference type="InterPro" id="IPR004358">
    <property type="entry name" value="Sig_transdc_His_kin-like_C"/>
</dbReference>
<gene>
    <name evidence="13" type="ORF">SAMN02982985_00711</name>
</gene>
<dbReference type="Proteomes" id="UP000199470">
    <property type="component" value="Unassembled WGS sequence"/>
</dbReference>
<dbReference type="RefSeq" id="WP_093383751.1">
    <property type="nucleotide sequence ID" value="NZ_FOTW01000005.1"/>
</dbReference>
<dbReference type="InterPro" id="IPR003661">
    <property type="entry name" value="HisK_dim/P_dom"/>
</dbReference>
<keyword evidence="9 11" id="KW-0472">Membrane</keyword>
<dbReference type="InterPro" id="IPR036097">
    <property type="entry name" value="HisK_dim/P_sf"/>
</dbReference>
<dbReference type="SUPFAM" id="SSF47384">
    <property type="entry name" value="Homodimeric domain of signal transducing histidine kinase"/>
    <property type="match status" value="1"/>
</dbReference>
<keyword evidence="5" id="KW-0808">Transferase</keyword>
<comment type="catalytic activity">
    <reaction evidence="1">
        <text>ATP + protein L-histidine = ADP + protein N-phospho-L-histidine.</text>
        <dbReference type="EC" id="2.7.13.3"/>
    </reaction>
</comment>
<dbReference type="EC" id="2.7.13.3" evidence="3"/>
<dbReference type="AlphaFoldDB" id="A0A1I4IQQ7"/>
<feature type="domain" description="Histidine kinase" evidence="12">
    <location>
        <begin position="282"/>
        <end position="492"/>
    </location>
</feature>
<dbReference type="PROSITE" id="PS50109">
    <property type="entry name" value="HIS_KIN"/>
    <property type="match status" value="1"/>
</dbReference>
<evidence type="ECO:0000256" key="4">
    <source>
        <dbReference type="ARBA" id="ARBA00022553"/>
    </source>
</evidence>
<organism evidence="13 14">
    <name type="scientific">Rugamonas rubra</name>
    <dbReference type="NCBI Taxonomy" id="758825"/>
    <lineage>
        <taxon>Bacteria</taxon>
        <taxon>Pseudomonadati</taxon>
        <taxon>Pseudomonadota</taxon>
        <taxon>Betaproteobacteria</taxon>
        <taxon>Burkholderiales</taxon>
        <taxon>Oxalobacteraceae</taxon>
        <taxon>Telluria group</taxon>
        <taxon>Rugamonas</taxon>
    </lineage>
</organism>
<dbReference type="EMBL" id="FOTW01000005">
    <property type="protein sequence ID" value="SFL56625.1"/>
    <property type="molecule type" value="Genomic_DNA"/>
</dbReference>
<dbReference type="InterPro" id="IPR013727">
    <property type="entry name" value="2CSK_N"/>
</dbReference>
<dbReference type="PANTHER" id="PTHR45436">
    <property type="entry name" value="SENSOR HISTIDINE KINASE YKOH"/>
    <property type="match status" value="1"/>
</dbReference>
<dbReference type="Gene3D" id="1.10.287.130">
    <property type="match status" value="1"/>
</dbReference>
<dbReference type="SUPFAM" id="SSF55874">
    <property type="entry name" value="ATPase domain of HSP90 chaperone/DNA topoisomerase II/histidine kinase"/>
    <property type="match status" value="1"/>
</dbReference>
<evidence type="ECO:0000256" key="5">
    <source>
        <dbReference type="ARBA" id="ARBA00022679"/>
    </source>
</evidence>
<evidence type="ECO:0000313" key="13">
    <source>
        <dbReference type="EMBL" id="SFL56625.1"/>
    </source>
</evidence>
<name>A0A1I4IQQ7_9BURK</name>
<evidence type="ECO:0000256" key="6">
    <source>
        <dbReference type="ARBA" id="ARBA00022692"/>
    </source>
</evidence>
<dbReference type="SMART" id="SM00387">
    <property type="entry name" value="HATPase_c"/>
    <property type="match status" value="1"/>
</dbReference>
<keyword evidence="8 11" id="KW-1133">Transmembrane helix</keyword>
<proteinExistence type="predicted"/>
<keyword evidence="6 11" id="KW-0812">Transmembrane</keyword>
<dbReference type="CDD" id="cd00082">
    <property type="entry name" value="HisKA"/>
    <property type="match status" value="1"/>
</dbReference>
<sequence>MPSIRLRLLKRLIGPILLINLAGGALTYLLAWMPAQLAFDESLADAAGALAARLGRQGAGWQIDLPRQAEQVLRNDAADAVYFVVRDGNGGVIAGDADFPPFAASAPASAPASATPAAVTTTTAPAAAPASAPAGATSGASAGSTRAGAPARAALAYDGMMRGEPVRLLVLRVERDGAGAGIGVAKTLRKRLQVRQAIVRALVLLEALLTLSSVGLVWFSVTNGLLPLKRMGADLNARGGDDLAPITQAAVPHELEPVVAALNGLLDKVGAGAQAQHDFLANVAHQLRTPLAGLRTQLEWLAQRHDEPDTAQSIRLMLSSTERMIRQTNQLLALARAEPSRFAKTRLEPLALESLVEEAIQHFVDQAALKHIDLGFELLPTQVRGDRFLLRDLVDNLIDNAIRYTPPHGTVTVGCRPDGAGGVLLVEDSGPGIAPDQRELVFSRFLRLDGKSSGSGLGLAIVRDIAQAHGASIAIDSGHGGRGALFSVRFPA</sequence>
<protein>
    <recommendedName>
        <fullName evidence="3">histidine kinase</fullName>
        <ecNumber evidence="3">2.7.13.3</ecNumber>
    </recommendedName>
</protein>
<dbReference type="InterPro" id="IPR005467">
    <property type="entry name" value="His_kinase_dom"/>
</dbReference>
<evidence type="ECO:0000256" key="8">
    <source>
        <dbReference type="ARBA" id="ARBA00022989"/>
    </source>
</evidence>
<dbReference type="Pfam" id="PF08521">
    <property type="entry name" value="2CSK_N"/>
    <property type="match status" value="1"/>
</dbReference>
<dbReference type="InterPro" id="IPR003594">
    <property type="entry name" value="HATPase_dom"/>
</dbReference>
<reference evidence="13 14" key="1">
    <citation type="submission" date="2016-10" db="EMBL/GenBank/DDBJ databases">
        <authorList>
            <person name="de Groot N.N."/>
        </authorList>
    </citation>
    <scope>NUCLEOTIDE SEQUENCE [LARGE SCALE GENOMIC DNA]</scope>
    <source>
        <strain evidence="13 14">ATCC 43154</strain>
    </source>
</reference>
<dbReference type="PRINTS" id="PR00344">
    <property type="entry name" value="BCTRLSENSOR"/>
</dbReference>
<keyword evidence="7 13" id="KW-0418">Kinase</keyword>
<feature type="transmembrane region" description="Helical" evidence="11">
    <location>
        <begin position="12"/>
        <end position="31"/>
    </location>
</feature>
<dbReference type="GO" id="GO:0000155">
    <property type="term" value="F:phosphorelay sensor kinase activity"/>
    <property type="evidence" value="ECO:0007669"/>
    <property type="project" value="InterPro"/>
</dbReference>
<evidence type="ECO:0000256" key="11">
    <source>
        <dbReference type="SAM" id="Phobius"/>
    </source>
</evidence>
<evidence type="ECO:0000259" key="12">
    <source>
        <dbReference type="PROSITE" id="PS50109"/>
    </source>
</evidence>
<evidence type="ECO:0000256" key="1">
    <source>
        <dbReference type="ARBA" id="ARBA00000085"/>
    </source>
</evidence>
<evidence type="ECO:0000256" key="10">
    <source>
        <dbReference type="SAM" id="MobiDB-lite"/>
    </source>
</evidence>
<keyword evidence="14" id="KW-1185">Reference proteome</keyword>
<comment type="subcellular location">
    <subcellularLocation>
        <location evidence="2">Membrane</location>
    </subcellularLocation>
</comment>
<dbReference type="GO" id="GO:0005886">
    <property type="term" value="C:plasma membrane"/>
    <property type="evidence" value="ECO:0007669"/>
    <property type="project" value="TreeGrafter"/>
</dbReference>
<dbReference type="PANTHER" id="PTHR45436:SF1">
    <property type="entry name" value="SENSOR PROTEIN QSEC"/>
    <property type="match status" value="1"/>
</dbReference>
<dbReference type="Pfam" id="PF00512">
    <property type="entry name" value="HisKA"/>
    <property type="match status" value="1"/>
</dbReference>
<dbReference type="InterPro" id="IPR050428">
    <property type="entry name" value="TCS_sensor_his_kinase"/>
</dbReference>
<evidence type="ECO:0000256" key="9">
    <source>
        <dbReference type="ARBA" id="ARBA00023136"/>
    </source>
</evidence>
<accession>A0A1I4IQQ7</accession>
<dbReference type="CDD" id="cd00075">
    <property type="entry name" value="HATPase"/>
    <property type="match status" value="1"/>
</dbReference>
<evidence type="ECO:0000256" key="7">
    <source>
        <dbReference type="ARBA" id="ARBA00022777"/>
    </source>
</evidence>
<dbReference type="OrthoDB" id="8583694at2"/>
<dbReference type="STRING" id="758825.SAMN02982985_00711"/>
<dbReference type="InterPro" id="IPR036890">
    <property type="entry name" value="HATPase_C_sf"/>
</dbReference>
<keyword evidence="4" id="KW-0597">Phosphoprotein</keyword>
<feature type="region of interest" description="Disordered" evidence="10">
    <location>
        <begin position="126"/>
        <end position="145"/>
    </location>
</feature>
<dbReference type="Pfam" id="PF02518">
    <property type="entry name" value="HATPase_c"/>
    <property type="match status" value="1"/>
</dbReference>
<evidence type="ECO:0000256" key="2">
    <source>
        <dbReference type="ARBA" id="ARBA00004370"/>
    </source>
</evidence>
<evidence type="ECO:0000256" key="3">
    <source>
        <dbReference type="ARBA" id="ARBA00012438"/>
    </source>
</evidence>
<evidence type="ECO:0000313" key="14">
    <source>
        <dbReference type="Proteomes" id="UP000199470"/>
    </source>
</evidence>
<dbReference type="Gene3D" id="3.30.565.10">
    <property type="entry name" value="Histidine kinase-like ATPase, C-terminal domain"/>
    <property type="match status" value="1"/>
</dbReference>